<dbReference type="SUPFAM" id="SSF52743">
    <property type="entry name" value="Subtilisin-like"/>
    <property type="match status" value="1"/>
</dbReference>
<evidence type="ECO:0000313" key="22">
    <source>
        <dbReference type="Proteomes" id="UP001056455"/>
    </source>
</evidence>
<dbReference type="Pfam" id="PF00082">
    <property type="entry name" value="Peptidase_S8"/>
    <property type="match status" value="1"/>
</dbReference>
<evidence type="ECO:0000256" key="3">
    <source>
        <dbReference type="ARBA" id="ARBA00011073"/>
    </source>
</evidence>
<dbReference type="PROSITE" id="PS51892">
    <property type="entry name" value="SUBTILASE"/>
    <property type="match status" value="1"/>
</dbReference>
<dbReference type="NCBIfam" id="NF038128">
    <property type="entry name" value="choice_anch_J"/>
    <property type="match status" value="1"/>
</dbReference>
<dbReference type="SUPFAM" id="SSF52025">
    <property type="entry name" value="PA domain"/>
    <property type="match status" value="1"/>
</dbReference>
<feature type="active site" description="Charge relay system" evidence="12">
    <location>
        <position position="228"/>
    </location>
</feature>
<keyword evidence="10" id="KW-0969">Cilium</keyword>
<feature type="active site" description="Charge relay system" evidence="12">
    <location>
        <position position="166"/>
    </location>
</feature>
<dbReference type="Pfam" id="PF05922">
    <property type="entry name" value="Inhibitor_I9"/>
    <property type="match status" value="1"/>
</dbReference>
<feature type="domain" description="Subtilisin-like protease fibronectin type-III" evidence="18">
    <location>
        <begin position="640"/>
        <end position="726"/>
    </location>
</feature>
<keyword evidence="6 12" id="KW-0645">Protease</keyword>
<dbReference type="InterPro" id="IPR015500">
    <property type="entry name" value="Peptidase_S8_subtilisin-rel"/>
</dbReference>
<evidence type="ECO:0000259" key="18">
    <source>
        <dbReference type="Pfam" id="PF17766"/>
    </source>
</evidence>
<evidence type="ECO:0000259" key="20">
    <source>
        <dbReference type="Pfam" id="PF22544"/>
    </source>
</evidence>
<keyword evidence="4" id="KW-0963">Cytoplasm</keyword>
<feature type="domain" description="Peptidase S8/S53" evidence="15">
    <location>
        <begin position="157"/>
        <end position="591"/>
    </location>
</feature>
<dbReference type="NCBIfam" id="NF012200">
    <property type="entry name" value="choice_anch_D"/>
    <property type="match status" value="1"/>
</dbReference>
<dbReference type="Pfam" id="PF17766">
    <property type="entry name" value="fn3_6"/>
    <property type="match status" value="1"/>
</dbReference>
<dbReference type="InterPro" id="IPR000209">
    <property type="entry name" value="Peptidase_S8/S53_dom"/>
</dbReference>
<evidence type="ECO:0000259" key="16">
    <source>
        <dbReference type="Pfam" id="PF02225"/>
    </source>
</evidence>
<evidence type="ECO:0000256" key="9">
    <source>
        <dbReference type="ARBA" id="ARBA00022825"/>
    </source>
</evidence>
<evidence type="ECO:0000256" key="6">
    <source>
        <dbReference type="ARBA" id="ARBA00022670"/>
    </source>
</evidence>
<dbReference type="Gene3D" id="2.60.40.10">
    <property type="entry name" value="Immunoglobulins"/>
    <property type="match status" value="3"/>
</dbReference>
<dbReference type="InterPro" id="IPR046450">
    <property type="entry name" value="PA_dom_sf"/>
</dbReference>
<reference evidence="21" key="1">
    <citation type="submission" date="2022-06" db="EMBL/GenBank/DDBJ databases">
        <title>Ornithinimicrobium HY1793.</title>
        <authorList>
            <person name="Huang Y."/>
        </authorList>
    </citation>
    <scope>NUCLEOTIDE SEQUENCE</scope>
    <source>
        <strain evidence="21">HY1793</strain>
    </source>
</reference>
<dbReference type="Pfam" id="PF22544">
    <property type="entry name" value="HYDIN_VesB_CFA65-like_Ig"/>
    <property type="match status" value="1"/>
</dbReference>
<protein>
    <submittedName>
        <fullName evidence="21">Choice-of-anchor J domain-containing protein</fullName>
    </submittedName>
</protein>
<organism evidence="21 22">
    <name type="scientific">Ornithinimicrobium faecis</name>
    <dbReference type="NCBI Taxonomy" id="2934158"/>
    <lineage>
        <taxon>Bacteria</taxon>
        <taxon>Bacillati</taxon>
        <taxon>Actinomycetota</taxon>
        <taxon>Actinomycetes</taxon>
        <taxon>Micrococcales</taxon>
        <taxon>Ornithinimicrobiaceae</taxon>
        <taxon>Ornithinimicrobium</taxon>
    </lineage>
</organism>
<dbReference type="InterPro" id="IPR024361">
    <property type="entry name" value="BACON"/>
</dbReference>
<sequence length="1837" mass="186676">MSADPPPPDGDQPSLLATADSTPQASESTREALEGVESETGLWIVQAESAPVAQFGTTSAGAEAHAEKLVAEQADLEAEIASTLGRDVTVAHTYTNVLNAIAVEADADEAAQLWDVEGVTAVYPDAVRELDTDVSHEVIKSAAAWDGANAPEIATKGEGLIVAMIDSGVNPEHPAFAAEGGDGYVHTNPLGAGTFLGACNTEAGLECNDKLIGAYTYNGPTARDNDGHGSHTGSTMAGNAHTAQFTLGTADFEREVSGVAPHANVISYKVCAPGCPSSATIAAVDQAITDNVDVINYSISGSDDPWLDPVDLAFLDAHDAGISVSASGGNDGPGASTVAKTGPWNLSVAATTHNRVFGNPVSITDDGAPAELVGIPGFPGDGPGITEVFAGGLFDAEAVTPGNANGCAAFPADAFADGLALIQRGDCNFADKVVNAQAAGAIAVVMYNNVSGPPTAPGGLETTTIPAVMTTLESGQALQAYLADNEGAQASIGTDVVLVEDDTWTDLVAGFSSRGPSQFDMLAPTLAAPGVNILAAYDGDPLDYNVISGTSMASPHAAGAVALLREVYPDLTPTQLRSVLASTADTDLFKEDGSTPADAFDIGSGRINIEQAGRAGLALDETSENFVAANPDVGGEPSTLNLPAFVETACEGECSWTRTVTSIADGAASYTATVEAPEGVTVTVTPETFTLESGASQEITVTADVSSATVGSWAFGNIALETTDQHADGSDIAGQHLPVAVNTASNEVPSNPPVIDVDPSDLEATQRTDTVSTQTLTIGNTGGEDLTWEFVTEVNGEGSVLAEQEVNGTSGIVSDDFPNDGGGVFAADDFTLAADASLDLVHTPGFWTGMDLAERVPSIDWQIFADADGVPGEQVWAHTSAPDGAGVSTVDNEITLDIDAATGATIDLTAGTYWLSVYPTVTDPSPNLNDRWNWYQGTPSGNPGMLIDEDFLFGPGTGDWTPIVDLVGTFSDLAYRIEGDAEPIACGADWLTLDPTSGTTAPDGSTEVTASFDSAGLANGDYTADLCLESNDPAALVTTVPVTLTVADSAAITVDPTSIEGTQLTDEQTEQTLTIGNAGTADLEVTISEVEAAAAASDVERPELPVGTDRAHASADGAGAAVAPAVVEPAAVPTVASLSEGFDDVTALPGAGWAMTNNSEPVGGTNWFQGNPDVMAAYEGASDAYVGANFNNAGVDPGHISNWLMTPEVDLVNGSEFSFWTSTPENPATYVDRLEVRLSTSGDSTDVGSGYDGVGDFDTLLLSVNPDLTPTGYPGEWTQYTATIEGLEAPTTGRIGLHYFVPDGGPLGVNSSYIGVDTVSYEAAEVPPACEVTDAAWLTVDPTTGTITPGDELAVTVGLDSTGLAVGDHTADLCIESNDPDAPVTTVPVTLSVTDAPPAVPVIQVDPTSVELELETGDTGSSAVSVANTGEADLDFDVIEAAAGDSCEVADAAWLAVTPTTGTVAPGADTDLALAFDAAGLEAGEHTAALCISSNDAQSPTVTVPVTLTVTEEEAPPEPAEVVRIDGDDRYETATLIASEFPDGASTVYVANGLADAQGVDALVTGAVAGGGPDVAADGAAPILLVKDDDVPQAVTAALADLDPEKIVIVGGQLAVHPSVEAELAETGADVSRIGGGDRFETAAALAEDYPTGGTVFVATGTGAEGAELALADALTSASAAGSQEVPVLLTQADNLPNVTEAALADLAPEQIVLVGGPIAVSAEVEAALGEIAPTTRVFGDNRYETAVALSADYPVDSDRLYVASGTNFPDALVGAALTASQDAPLLITRSDKLPHAVAAEAERLSPQGITLFGGPIAINTNVEEALQAILDLTSID</sequence>
<dbReference type="PROSITE" id="PS00138">
    <property type="entry name" value="SUBTILASE_SER"/>
    <property type="match status" value="1"/>
</dbReference>
<dbReference type="Proteomes" id="UP001056455">
    <property type="component" value="Chromosome"/>
</dbReference>
<evidence type="ECO:0000259" key="15">
    <source>
        <dbReference type="Pfam" id="PF00082"/>
    </source>
</evidence>
<name>A0ABY4YTU8_9MICO</name>
<dbReference type="Gene3D" id="2.60.120.200">
    <property type="match status" value="1"/>
</dbReference>
<feature type="region of interest" description="Disordered" evidence="14">
    <location>
        <begin position="1"/>
        <end position="34"/>
    </location>
</feature>
<dbReference type="InterPro" id="IPR013783">
    <property type="entry name" value="Ig-like_fold"/>
</dbReference>
<dbReference type="InterPro" id="IPR023827">
    <property type="entry name" value="Peptidase_S8_Asp-AS"/>
</dbReference>
<feature type="compositionally biased region" description="Pro residues" evidence="14">
    <location>
        <begin position="1"/>
        <end position="10"/>
    </location>
</feature>
<dbReference type="Pfam" id="PF02225">
    <property type="entry name" value="PA"/>
    <property type="match status" value="1"/>
</dbReference>
<evidence type="ECO:0000259" key="19">
    <source>
        <dbReference type="Pfam" id="PF19190"/>
    </source>
</evidence>
<dbReference type="PROSITE" id="PS00136">
    <property type="entry name" value="SUBTILASE_ASP"/>
    <property type="match status" value="1"/>
</dbReference>
<feature type="active site" description="Charge relay system" evidence="12">
    <location>
        <position position="551"/>
    </location>
</feature>
<feature type="domain" description="BACON" evidence="19">
    <location>
        <begin position="1332"/>
        <end position="1380"/>
    </location>
</feature>
<keyword evidence="8 12" id="KW-0378">Hydrolase</keyword>
<dbReference type="Gene3D" id="2.60.40.2310">
    <property type="match status" value="1"/>
</dbReference>
<dbReference type="InterPro" id="IPR041469">
    <property type="entry name" value="Subtilisin-like_FN3"/>
</dbReference>
<evidence type="ECO:0000256" key="8">
    <source>
        <dbReference type="ARBA" id="ARBA00022801"/>
    </source>
</evidence>
<feature type="domain" description="Inhibitor I9" evidence="17">
    <location>
        <begin position="85"/>
        <end position="130"/>
    </location>
</feature>
<dbReference type="PRINTS" id="PR00723">
    <property type="entry name" value="SUBTILISIN"/>
</dbReference>
<evidence type="ECO:0000256" key="1">
    <source>
        <dbReference type="ARBA" id="ARBA00004138"/>
    </source>
</evidence>
<dbReference type="RefSeq" id="WP_252593579.1">
    <property type="nucleotide sequence ID" value="NZ_CP099489.1"/>
</dbReference>
<evidence type="ECO:0000256" key="10">
    <source>
        <dbReference type="ARBA" id="ARBA00023069"/>
    </source>
</evidence>
<dbReference type="InterPro" id="IPR007253">
    <property type="entry name" value="Cell_wall-bd_2"/>
</dbReference>
<dbReference type="InterPro" id="IPR045051">
    <property type="entry name" value="SBT"/>
</dbReference>
<keyword evidence="5" id="KW-0964">Secreted</keyword>
<feature type="domain" description="PA" evidence="16">
    <location>
        <begin position="397"/>
        <end position="478"/>
    </location>
</feature>
<dbReference type="Pfam" id="PF04122">
    <property type="entry name" value="CW_binding_2"/>
    <property type="match status" value="3"/>
</dbReference>
<keyword evidence="11" id="KW-0966">Cell projection</keyword>
<comment type="subcellular location">
    <subcellularLocation>
        <location evidence="1">Cell projection</location>
        <location evidence="1">Cilium</location>
    </subcellularLocation>
    <subcellularLocation>
        <location evidence="2">Cytoplasm</location>
    </subcellularLocation>
</comment>
<evidence type="ECO:0000256" key="2">
    <source>
        <dbReference type="ARBA" id="ARBA00004496"/>
    </source>
</evidence>
<gene>
    <name evidence="21" type="ORF">NF556_00640</name>
</gene>
<keyword evidence="22" id="KW-1185">Reference proteome</keyword>
<dbReference type="InterPro" id="IPR036852">
    <property type="entry name" value="Peptidase_S8/S53_dom_sf"/>
</dbReference>
<evidence type="ECO:0000256" key="14">
    <source>
        <dbReference type="SAM" id="MobiDB-lite"/>
    </source>
</evidence>
<evidence type="ECO:0000259" key="17">
    <source>
        <dbReference type="Pfam" id="PF05922"/>
    </source>
</evidence>
<dbReference type="Gene3D" id="3.50.30.30">
    <property type="match status" value="1"/>
</dbReference>
<proteinExistence type="inferred from homology"/>
<evidence type="ECO:0000313" key="21">
    <source>
        <dbReference type="EMBL" id="USQ80203.1"/>
    </source>
</evidence>
<evidence type="ECO:0000256" key="11">
    <source>
        <dbReference type="ARBA" id="ARBA00023273"/>
    </source>
</evidence>
<evidence type="ECO:0000256" key="7">
    <source>
        <dbReference type="ARBA" id="ARBA00022729"/>
    </source>
</evidence>
<dbReference type="InterPro" id="IPR023828">
    <property type="entry name" value="Peptidase_S8_Ser-AS"/>
</dbReference>
<dbReference type="EMBL" id="CP099489">
    <property type="protein sequence ID" value="USQ80203.1"/>
    <property type="molecule type" value="Genomic_DNA"/>
</dbReference>
<dbReference type="InterPro" id="IPR053879">
    <property type="entry name" value="HYDIN_VesB_CFA65-like_Ig"/>
</dbReference>
<evidence type="ECO:0000256" key="5">
    <source>
        <dbReference type="ARBA" id="ARBA00022525"/>
    </source>
</evidence>
<evidence type="ECO:0000256" key="4">
    <source>
        <dbReference type="ARBA" id="ARBA00022490"/>
    </source>
</evidence>
<comment type="similarity">
    <text evidence="3 12 13">Belongs to the peptidase S8 family.</text>
</comment>
<dbReference type="Gene3D" id="3.40.50.200">
    <property type="entry name" value="Peptidase S8/S53 domain"/>
    <property type="match status" value="1"/>
</dbReference>
<dbReference type="InterPro" id="IPR003137">
    <property type="entry name" value="PA_domain"/>
</dbReference>
<keyword evidence="9 12" id="KW-0720">Serine protease</keyword>
<feature type="domain" description="BACON" evidence="19">
    <location>
        <begin position="988"/>
        <end position="1038"/>
    </location>
</feature>
<evidence type="ECO:0000256" key="13">
    <source>
        <dbReference type="RuleBase" id="RU003355"/>
    </source>
</evidence>
<feature type="domain" description="HYDIN/VesB/CFA65-like Ig-like" evidence="20">
    <location>
        <begin position="1401"/>
        <end position="1506"/>
    </location>
</feature>
<dbReference type="InterPro" id="IPR010259">
    <property type="entry name" value="S8pro/Inhibitor_I9"/>
</dbReference>
<keyword evidence="7" id="KW-0732">Signal</keyword>
<dbReference type="PANTHER" id="PTHR10795">
    <property type="entry name" value="PROPROTEIN CONVERTASE SUBTILISIN/KEXIN"/>
    <property type="match status" value="1"/>
</dbReference>
<accession>A0ABY4YTU8</accession>
<evidence type="ECO:0000256" key="12">
    <source>
        <dbReference type="PROSITE-ProRule" id="PRU01240"/>
    </source>
</evidence>
<dbReference type="CDD" id="cd04818">
    <property type="entry name" value="PA_subtilisin_1"/>
    <property type="match status" value="1"/>
</dbReference>
<dbReference type="Pfam" id="PF19190">
    <property type="entry name" value="BACON_2"/>
    <property type="match status" value="2"/>
</dbReference>